<dbReference type="KEGG" id="sdn:Sden_3008"/>
<protein>
    <submittedName>
        <fullName evidence="1">Uncharacterized protein</fullName>
    </submittedName>
</protein>
<organism evidence="1 2">
    <name type="scientific">Shewanella denitrificans (strain OS217 / ATCC BAA-1090 / DSM 15013)</name>
    <dbReference type="NCBI Taxonomy" id="318161"/>
    <lineage>
        <taxon>Bacteria</taxon>
        <taxon>Pseudomonadati</taxon>
        <taxon>Pseudomonadota</taxon>
        <taxon>Gammaproteobacteria</taxon>
        <taxon>Alteromonadales</taxon>
        <taxon>Shewanellaceae</taxon>
        <taxon>Shewanella</taxon>
    </lineage>
</organism>
<proteinExistence type="predicted"/>
<dbReference type="Proteomes" id="UP000001982">
    <property type="component" value="Chromosome"/>
</dbReference>
<dbReference type="AlphaFoldDB" id="Q12JU0"/>
<gene>
    <name evidence="1" type="ordered locus">Sden_3008</name>
</gene>
<dbReference type="OrthoDB" id="6257766at2"/>
<dbReference type="EMBL" id="CP000302">
    <property type="protein sequence ID" value="ABE56286.1"/>
    <property type="molecule type" value="Genomic_DNA"/>
</dbReference>
<dbReference type="STRING" id="318161.Sden_3008"/>
<reference evidence="1 2" key="1">
    <citation type="submission" date="2006-03" db="EMBL/GenBank/DDBJ databases">
        <title>Complete sequence of Shewanella denitrificans OS217.</title>
        <authorList>
            <consortium name="US DOE Joint Genome Institute"/>
            <person name="Copeland A."/>
            <person name="Lucas S."/>
            <person name="Lapidus A."/>
            <person name="Barry K."/>
            <person name="Detter J.C."/>
            <person name="Glavina del Rio T."/>
            <person name="Hammon N."/>
            <person name="Israni S."/>
            <person name="Dalin E."/>
            <person name="Tice H."/>
            <person name="Pitluck S."/>
            <person name="Brettin T."/>
            <person name="Bruce D."/>
            <person name="Han C."/>
            <person name="Tapia R."/>
            <person name="Gilna P."/>
            <person name="Kiss H."/>
            <person name="Schmutz J."/>
            <person name="Larimer F."/>
            <person name="Land M."/>
            <person name="Hauser L."/>
            <person name="Kyrpides N."/>
            <person name="Lykidis A."/>
            <person name="Richardson P."/>
        </authorList>
    </citation>
    <scope>NUCLEOTIDE SEQUENCE [LARGE SCALE GENOMIC DNA]</scope>
    <source>
        <strain evidence="2">OS217 / ATCC BAA-1090 / DSM 15013</strain>
    </source>
</reference>
<evidence type="ECO:0000313" key="2">
    <source>
        <dbReference type="Proteomes" id="UP000001982"/>
    </source>
</evidence>
<accession>Q12JU0</accession>
<dbReference type="HOGENOM" id="CLU_936564_0_0_6"/>
<dbReference type="RefSeq" id="WP_011497434.1">
    <property type="nucleotide sequence ID" value="NC_007954.1"/>
</dbReference>
<dbReference type="eggNOG" id="ENOG5033T2P">
    <property type="taxonomic scope" value="Bacteria"/>
</dbReference>
<sequence length="297" mass="33584">MLSYLPLFSINLKHKYFASSQCEGLSFHPSTKTLAQSRNTGVMFKSSMAGIQVLFDKQKLNVMQMYAADVDEPLEFEFYLVSDEPRLSDFSSLGLFRADEVLTFHKALDIKIADHMDESACYNLAKGAVVSSLDFQKKVSHDAEPMGDEKRLRAQSLFFIRLQLSPIDLSFLYEMAVNKPQPVQFLATIDNSRAHWEYRVNGPAMSQEFSIIDRQGAVNFLLKNIESCASGKSTAIFRSDAEIELKERAENHFQLIEKRASGNKVVISRLPVAQAGKGYQEVIDNKLIKISEIFVNF</sequence>
<name>Q12JU0_SHEDO</name>
<keyword evidence="2" id="KW-1185">Reference proteome</keyword>
<evidence type="ECO:0000313" key="1">
    <source>
        <dbReference type="EMBL" id="ABE56286.1"/>
    </source>
</evidence>